<dbReference type="InterPro" id="IPR014810">
    <property type="entry name" value="Fcf2_C"/>
</dbReference>
<feature type="compositionally biased region" description="Basic and acidic residues" evidence="3">
    <location>
        <begin position="78"/>
        <end position="88"/>
    </location>
</feature>
<dbReference type="OrthoDB" id="427886at2759"/>
<dbReference type="GO" id="GO:0003723">
    <property type="term" value="F:RNA binding"/>
    <property type="evidence" value="ECO:0007669"/>
    <property type="project" value="TreeGrafter"/>
</dbReference>
<dbReference type="EMBL" id="KE148152">
    <property type="protein sequence ID" value="EPE07053.1"/>
    <property type="molecule type" value="Genomic_DNA"/>
</dbReference>
<evidence type="ECO:0000313" key="6">
    <source>
        <dbReference type="Proteomes" id="UP000016923"/>
    </source>
</evidence>
<dbReference type="AlphaFoldDB" id="S3CKN5"/>
<dbReference type="InterPro" id="IPR039883">
    <property type="entry name" value="Fcf2/DNTTIP2"/>
</dbReference>
<accession>S3CKN5</accession>
<dbReference type="GO" id="GO:0005730">
    <property type="term" value="C:nucleolus"/>
    <property type="evidence" value="ECO:0007669"/>
    <property type="project" value="UniProtKB-SubCell"/>
</dbReference>
<evidence type="ECO:0000313" key="5">
    <source>
        <dbReference type="EMBL" id="EPE07053.1"/>
    </source>
</evidence>
<dbReference type="GO" id="GO:0006396">
    <property type="term" value="P:RNA processing"/>
    <property type="evidence" value="ECO:0007669"/>
    <property type="project" value="TreeGrafter"/>
</dbReference>
<dbReference type="eggNOG" id="KOG3100">
    <property type="taxonomic scope" value="Eukaryota"/>
</dbReference>
<evidence type="ECO:0000256" key="3">
    <source>
        <dbReference type="SAM" id="MobiDB-lite"/>
    </source>
</evidence>
<organism evidence="5 6">
    <name type="scientific">Ophiostoma piceae (strain UAMH 11346)</name>
    <name type="common">Sap stain fungus</name>
    <dbReference type="NCBI Taxonomy" id="1262450"/>
    <lineage>
        <taxon>Eukaryota</taxon>
        <taxon>Fungi</taxon>
        <taxon>Dikarya</taxon>
        <taxon>Ascomycota</taxon>
        <taxon>Pezizomycotina</taxon>
        <taxon>Sordariomycetes</taxon>
        <taxon>Sordariomycetidae</taxon>
        <taxon>Ophiostomatales</taxon>
        <taxon>Ophiostomataceae</taxon>
        <taxon>Ophiostoma</taxon>
    </lineage>
</organism>
<evidence type="ECO:0000256" key="1">
    <source>
        <dbReference type="ARBA" id="ARBA00004604"/>
    </source>
</evidence>
<keyword evidence="2" id="KW-0539">Nucleus</keyword>
<feature type="compositionally biased region" description="Low complexity" evidence="3">
    <location>
        <begin position="51"/>
        <end position="63"/>
    </location>
</feature>
<dbReference type="Proteomes" id="UP000016923">
    <property type="component" value="Unassembled WGS sequence"/>
</dbReference>
<protein>
    <submittedName>
        <fullName evidence="5">Rrna-processing protein fcf2</fullName>
    </submittedName>
</protein>
<feature type="region of interest" description="Disordered" evidence="3">
    <location>
        <begin position="43"/>
        <end position="99"/>
    </location>
</feature>
<dbReference type="PANTHER" id="PTHR21686">
    <property type="entry name" value="DEOXYNUCLEOTIDYLTRANSFERASE TERMINAL-INTERACTING PROTEIN 2"/>
    <property type="match status" value="1"/>
</dbReference>
<sequence>MAPVADLTESQIDVLLREAEERLAAKTDSQLVVASKPFEQAVAKASKKEAAAAGSAPTGKADASAVKKTDGIQLRIASLDKPKDKKNPDNAGPDWFGLQKTNLTPEAKRDFQILRMRGILDTKQHFRKDTRKDMVPKFSVFGTIVEGTAEGEKDRLTRKERKRTIAEEVLAAQAGNKVLKKRSFKIQEKKQSGRKGFYNKLVAGRRKRT</sequence>
<keyword evidence="6" id="KW-1185">Reference proteome</keyword>
<comment type="subcellular location">
    <subcellularLocation>
        <location evidence="1">Nucleus</location>
        <location evidence="1">Nucleolus</location>
    </subcellularLocation>
</comment>
<proteinExistence type="predicted"/>
<reference evidence="5 6" key="1">
    <citation type="journal article" date="2013" name="BMC Genomics">
        <title>The genome and transcriptome of the pine saprophyte Ophiostoma piceae, and a comparison with the bark beetle-associated pine pathogen Grosmannia clavigera.</title>
        <authorList>
            <person name="Haridas S."/>
            <person name="Wang Y."/>
            <person name="Lim L."/>
            <person name="Massoumi Alamouti S."/>
            <person name="Jackman S."/>
            <person name="Docking R."/>
            <person name="Robertson G."/>
            <person name="Birol I."/>
            <person name="Bohlmann J."/>
            <person name="Breuil C."/>
        </authorList>
    </citation>
    <scope>NUCLEOTIDE SEQUENCE [LARGE SCALE GENOMIC DNA]</scope>
    <source>
        <strain evidence="5 6">UAMH 11346</strain>
    </source>
</reference>
<feature type="domain" description="Fcf2 pre-rRNA processing C-terminal" evidence="4">
    <location>
        <begin position="89"/>
        <end position="182"/>
    </location>
</feature>
<dbReference type="PANTHER" id="PTHR21686:SF12">
    <property type="entry name" value="DEOXYNUCLEOTIDYLTRANSFERASE TERMINAL-INTERACTING PROTEIN 2"/>
    <property type="match status" value="1"/>
</dbReference>
<evidence type="ECO:0000256" key="2">
    <source>
        <dbReference type="ARBA" id="ARBA00023242"/>
    </source>
</evidence>
<feature type="region of interest" description="Disordered" evidence="3">
    <location>
        <begin position="189"/>
        <end position="209"/>
    </location>
</feature>
<evidence type="ECO:0000259" key="4">
    <source>
        <dbReference type="Pfam" id="PF08698"/>
    </source>
</evidence>
<name>S3CKN5_OPHP1</name>
<dbReference type="VEuPathDB" id="FungiDB:F503_03480"/>
<dbReference type="STRING" id="1262450.S3CKN5"/>
<dbReference type="OMA" id="TRGIDTH"/>
<dbReference type="HOGENOM" id="CLU_075129_1_0_1"/>
<dbReference type="Pfam" id="PF08698">
    <property type="entry name" value="Fcf2"/>
    <property type="match status" value="1"/>
</dbReference>
<gene>
    <name evidence="5" type="ORF">F503_03480</name>
</gene>